<dbReference type="SUPFAM" id="SSF52218">
    <property type="entry name" value="Flavoproteins"/>
    <property type="match status" value="1"/>
</dbReference>
<evidence type="ECO:0000256" key="2">
    <source>
        <dbReference type="ARBA" id="ARBA00009942"/>
    </source>
</evidence>
<comment type="similarity">
    <text evidence="2 4">Belongs to the NrdI family.</text>
</comment>
<dbReference type="Pfam" id="PF07972">
    <property type="entry name" value="Flavodoxin_NdrI"/>
    <property type="match status" value="1"/>
</dbReference>
<reference evidence="6" key="1">
    <citation type="submission" date="2018-04" db="EMBL/GenBank/DDBJ databases">
        <authorList>
            <person name="Liu S."/>
            <person name="Wang Z."/>
            <person name="Li J."/>
        </authorList>
    </citation>
    <scope>NUCLEOTIDE SEQUENCE [LARGE SCALE GENOMIC DNA]</scope>
    <source>
        <strain evidence="6">2189</strain>
    </source>
</reference>
<organism evidence="5 6">
    <name type="scientific">Corynebacterium yudongzhengii</name>
    <dbReference type="NCBI Taxonomy" id="2080740"/>
    <lineage>
        <taxon>Bacteria</taxon>
        <taxon>Bacillati</taxon>
        <taxon>Actinomycetota</taxon>
        <taxon>Actinomycetes</taxon>
        <taxon>Mycobacteriales</taxon>
        <taxon>Corynebacteriaceae</taxon>
        <taxon>Corynebacterium</taxon>
    </lineage>
</organism>
<dbReference type="Proteomes" id="UP000244989">
    <property type="component" value="Unassembled WGS sequence"/>
</dbReference>
<dbReference type="KEGG" id="cyz:C3B44_02760"/>
<evidence type="ECO:0000256" key="4">
    <source>
        <dbReference type="HAMAP-Rule" id="MF_00128"/>
    </source>
</evidence>
<dbReference type="InterPro" id="IPR029039">
    <property type="entry name" value="Flavoprotein-like_sf"/>
</dbReference>
<comment type="function">
    <text evidence="1 4">Probably involved in ribonucleotide reductase function.</text>
</comment>
<keyword evidence="6" id="KW-1185">Reference proteome</keyword>
<proteinExistence type="inferred from homology"/>
<dbReference type="AlphaFoldDB" id="A0A2U1T543"/>
<protein>
    <recommendedName>
        <fullName evidence="3 4">Protein NrdI</fullName>
    </recommendedName>
</protein>
<dbReference type="HAMAP" id="MF_00128">
    <property type="entry name" value="NrdI"/>
    <property type="match status" value="1"/>
</dbReference>
<sequence length="164" mass="17946">MGAPNPRAPGSRYETVTVDAEDSAPVVFFSSVSENTRRFVDKLHLPALRIPLRPAREGMIRVCRPYVLFAPTYGGGKRAAAVPKQVVHFLNDPVNRGLLRGVIPSGNRNFGVDYCRAGPIISRKCGVPELHRYELIGTSLDVSRVRDIMTSFLTETSSLPLGAP</sequence>
<dbReference type="OrthoDB" id="350535at2"/>
<comment type="caution">
    <text evidence="5">The sequence shown here is derived from an EMBL/GenBank/DDBJ whole genome shotgun (WGS) entry which is preliminary data.</text>
</comment>
<dbReference type="NCBIfam" id="TIGR00333">
    <property type="entry name" value="nrdI"/>
    <property type="match status" value="1"/>
</dbReference>
<evidence type="ECO:0000313" key="5">
    <source>
        <dbReference type="EMBL" id="PWC01095.1"/>
    </source>
</evidence>
<evidence type="ECO:0000313" key="6">
    <source>
        <dbReference type="Proteomes" id="UP000244989"/>
    </source>
</evidence>
<dbReference type="GO" id="GO:0010181">
    <property type="term" value="F:FMN binding"/>
    <property type="evidence" value="ECO:0007669"/>
    <property type="project" value="InterPro"/>
</dbReference>
<dbReference type="InterPro" id="IPR020852">
    <property type="entry name" value="RNR_Ib_NrdI_bac"/>
</dbReference>
<dbReference type="RefSeq" id="WP_108431027.1">
    <property type="nucleotide sequence ID" value="NZ_QEEZ01000019.1"/>
</dbReference>
<dbReference type="InterPro" id="IPR004465">
    <property type="entry name" value="RNR_NrdI"/>
</dbReference>
<evidence type="ECO:0000256" key="3">
    <source>
        <dbReference type="ARBA" id="ARBA00020129"/>
    </source>
</evidence>
<accession>A0A2U1T543</accession>
<evidence type="ECO:0000256" key="1">
    <source>
        <dbReference type="ARBA" id="ARBA00003999"/>
    </source>
</evidence>
<dbReference type="PANTHER" id="PTHR37297">
    <property type="entry name" value="PROTEIN NRDI"/>
    <property type="match status" value="1"/>
</dbReference>
<name>A0A2U1T543_9CORY</name>
<dbReference type="PANTHER" id="PTHR37297:SF1">
    <property type="entry name" value="PROTEIN NRDI"/>
    <property type="match status" value="1"/>
</dbReference>
<dbReference type="Gene3D" id="3.40.50.360">
    <property type="match status" value="1"/>
</dbReference>
<gene>
    <name evidence="4" type="primary">nrdI</name>
    <name evidence="5" type="ORF">DF222_09405</name>
</gene>
<dbReference type="EMBL" id="QEEZ01000019">
    <property type="protein sequence ID" value="PWC01095.1"/>
    <property type="molecule type" value="Genomic_DNA"/>
</dbReference>